<dbReference type="GO" id="GO:0043814">
    <property type="term" value="F:phospholactate guanylyltransferase activity"/>
    <property type="evidence" value="ECO:0007669"/>
    <property type="project" value="InterPro"/>
</dbReference>
<evidence type="ECO:0000313" key="6">
    <source>
        <dbReference type="Proteomes" id="UP000000758"/>
    </source>
</evidence>
<dbReference type="SUPFAM" id="SSF53448">
    <property type="entry name" value="Nucleotide-diphospho-sugar transferases"/>
    <property type="match status" value="1"/>
</dbReference>
<dbReference type="PATRIC" id="fig|414004.10.peg.1108"/>
<protein>
    <recommendedName>
        <fullName evidence="7">2-phospho-L-lactate guanylyltransferase</fullName>
    </recommendedName>
</protein>
<reference evidence="5 6" key="1">
    <citation type="journal article" date="2006" name="Proc. Natl. Acad. Sci. U.S.A.">
        <title>Genomic analysis of the uncultivated marine crenarchaeote Cenarchaeum symbiosum.</title>
        <authorList>
            <person name="Hallam S.J."/>
            <person name="Konstantinidis K.T."/>
            <person name="Putnam N."/>
            <person name="Schleper C."/>
            <person name="Watanabe Y."/>
            <person name="Sugahara J."/>
            <person name="Preston C."/>
            <person name="de la Torre J."/>
            <person name="Richardson P.M."/>
            <person name="DeLong E.F."/>
        </authorList>
    </citation>
    <scope>NUCLEOTIDE SEQUENCE [LARGE SCALE GENOMIC DNA]</scope>
    <source>
        <strain evidence="6">A</strain>
    </source>
</reference>
<dbReference type="PANTHER" id="PTHR40392">
    <property type="entry name" value="2-PHOSPHO-L-LACTATE GUANYLYLTRANSFERASE"/>
    <property type="match status" value="1"/>
</dbReference>
<evidence type="ECO:0000256" key="2">
    <source>
        <dbReference type="ARBA" id="ARBA00022695"/>
    </source>
</evidence>
<evidence type="ECO:0000256" key="4">
    <source>
        <dbReference type="ARBA" id="ARBA00023134"/>
    </source>
</evidence>
<keyword evidence="4" id="KW-0342">GTP-binding</keyword>
<gene>
    <name evidence="5" type="ordered locus">CENSYa_1216</name>
</gene>
<organism evidence="5 6">
    <name type="scientific">Cenarchaeum symbiosum (strain A)</name>
    <dbReference type="NCBI Taxonomy" id="414004"/>
    <lineage>
        <taxon>Archaea</taxon>
        <taxon>Nitrososphaerota</taxon>
        <taxon>Candidatus Cenarchaeales</taxon>
        <taxon>Candidatus Cenarchaeaceae</taxon>
        <taxon>Candidatus Cenarchaeum</taxon>
    </lineage>
</organism>
<keyword evidence="1" id="KW-0808">Transferase</keyword>
<keyword evidence="3" id="KW-0547">Nucleotide-binding</keyword>
<keyword evidence="2" id="KW-0548">Nucleotidyltransferase</keyword>
<proteinExistence type="predicted"/>
<name>A0RWX3_CENSY</name>
<dbReference type="GO" id="GO:0005525">
    <property type="term" value="F:GTP binding"/>
    <property type="evidence" value="ECO:0007669"/>
    <property type="project" value="UniProtKB-KW"/>
</dbReference>
<dbReference type="AlphaFoldDB" id="A0RWX3"/>
<evidence type="ECO:0000313" key="5">
    <source>
        <dbReference type="EMBL" id="ABK77840.1"/>
    </source>
</evidence>
<dbReference type="Proteomes" id="UP000000758">
    <property type="component" value="Chromosome"/>
</dbReference>
<dbReference type="EnsemblBacteria" id="ABK77840">
    <property type="protein sequence ID" value="ABK77840"/>
    <property type="gene ID" value="CENSYa_1216"/>
</dbReference>
<dbReference type="HOGENOM" id="CLU_076569_1_1_2"/>
<sequence>MRVSAIIPVKSFAIAKSRLGLPPDKTAALCKMMLDELLDTVCASPAIDDTVVVTRDAQAAGAARKRGAYVVEDQGEGVNRAVAIADAHLASDPPDSSVIFPQDIPFMKTQDVDFMMRHAGPPPCAIVVPSRRFDGTNALYRSPSCLMETHYDEDSYKIHLTRPERRGAPRWSLCGGS</sequence>
<dbReference type="Pfam" id="PF01983">
    <property type="entry name" value="CofC"/>
    <property type="match status" value="1"/>
</dbReference>
<dbReference type="PANTHER" id="PTHR40392:SF1">
    <property type="entry name" value="2-PHOSPHO-L-LACTATE GUANYLYLTRANSFERASE"/>
    <property type="match status" value="1"/>
</dbReference>
<dbReference type="InterPro" id="IPR002835">
    <property type="entry name" value="CofC"/>
</dbReference>
<dbReference type="Gene3D" id="3.90.550.10">
    <property type="entry name" value="Spore Coat Polysaccharide Biosynthesis Protein SpsA, Chain A"/>
    <property type="match status" value="1"/>
</dbReference>
<evidence type="ECO:0008006" key="7">
    <source>
        <dbReference type="Google" id="ProtNLM"/>
    </source>
</evidence>
<accession>A0RWX3</accession>
<keyword evidence="6" id="KW-1185">Reference proteome</keyword>
<evidence type="ECO:0000256" key="3">
    <source>
        <dbReference type="ARBA" id="ARBA00022741"/>
    </source>
</evidence>
<dbReference type="KEGG" id="csy:CENSYa_1216"/>
<dbReference type="EMBL" id="DP000238">
    <property type="protein sequence ID" value="ABK77840.1"/>
    <property type="molecule type" value="Genomic_DNA"/>
</dbReference>
<dbReference type="STRING" id="414004.CENSYa_1216"/>
<evidence type="ECO:0000256" key="1">
    <source>
        <dbReference type="ARBA" id="ARBA00022679"/>
    </source>
</evidence>
<dbReference type="InterPro" id="IPR029044">
    <property type="entry name" value="Nucleotide-diphossugar_trans"/>
</dbReference>